<dbReference type="Proteomes" id="UP000299102">
    <property type="component" value="Unassembled WGS sequence"/>
</dbReference>
<dbReference type="EMBL" id="BGZK01000432">
    <property type="protein sequence ID" value="GBP43241.1"/>
    <property type="molecule type" value="Genomic_DNA"/>
</dbReference>
<name>A0A4C1VWP4_EUMVA</name>
<sequence>MTPLSKLAGNTADAAGVKLNNSQRKSHSISDRACTGYISKQGQRVELIGYYKIVDDPRCSSLDVSRGKSCPSPETTPLFGSTSFSVTPSVEIRGVDISCSIQF</sequence>
<accession>A0A4C1VWP4</accession>
<protein>
    <submittedName>
        <fullName evidence="1">Uncharacterized protein</fullName>
    </submittedName>
</protein>
<evidence type="ECO:0000313" key="2">
    <source>
        <dbReference type="Proteomes" id="UP000299102"/>
    </source>
</evidence>
<reference evidence="1 2" key="1">
    <citation type="journal article" date="2019" name="Commun. Biol.">
        <title>The bagworm genome reveals a unique fibroin gene that provides high tensile strength.</title>
        <authorList>
            <person name="Kono N."/>
            <person name="Nakamura H."/>
            <person name="Ohtoshi R."/>
            <person name="Tomita M."/>
            <person name="Numata K."/>
            <person name="Arakawa K."/>
        </authorList>
    </citation>
    <scope>NUCLEOTIDE SEQUENCE [LARGE SCALE GENOMIC DNA]</scope>
</reference>
<evidence type="ECO:0000313" key="1">
    <source>
        <dbReference type="EMBL" id="GBP43241.1"/>
    </source>
</evidence>
<organism evidence="1 2">
    <name type="scientific">Eumeta variegata</name>
    <name type="common">Bagworm moth</name>
    <name type="synonym">Eumeta japonica</name>
    <dbReference type="NCBI Taxonomy" id="151549"/>
    <lineage>
        <taxon>Eukaryota</taxon>
        <taxon>Metazoa</taxon>
        <taxon>Ecdysozoa</taxon>
        <taxon>Arthropoda</taxon>
        <taxon>Hexapoda</taxon>
        <taxon>Insecta</taxon>
        <taxon>Pterygota</taxon>
        <taxon>Neoptera</taxon>
        <taxon>Endopterygota</taxon>
        <taxon>Lepidoptera</taxon>
        <taxon>Glossata</taxon>
        <taxon>Ditrysia</taxon>
        <taxon>Tineoidea</taxon>
        <taxon>Psychidae</taxon>
        <taxon>Oiketicinae</taxon>
        <taxon>Eumeta</taxon>
    </lineage>
</organism>
<dbReference type="AlphaFoldDB" id="A0A4C1VWP4"/>
<keyword evidence="2" id="KW-1185">Reference proteome</keyword>
<proteinExistence type="predicted"/>
<comment type="caution">
    <text evidence="1">The sequence shown here is derived from an EMBL/GenBank/DDBJ whole genome shotgun (WGS) entry which is preliminary data.</text>
</comment>
<gene>
    <name evidence="1" type="ORF">EVAR_39299_1</name>
</gene>